<dbReference type="AlphaFoldDB" id="A0A6A6D5B0"/>
<dbReference type="EMBL" id="ML993580">
    <property type="protein sequence ID" value="KAF2173319.1"/>
    <property type="molecule type" value="Genomic_DNA"/>
</dbReference>
<reference evidence="2" key="1">
    <citation type="journal article" date="2020" name="Stud. Mycol.">
        <title>101 Dothideomycetes genomes: a test case for predicting lifestyles and emergence of pathogens.</title>
        <authorList>
            <person name="Haridas S."/>
            <person name="Albert R."/>
            <person name="Binder M."/>
            <person name="Bloem J."/>
            <person name="Labutti K."/>
            <person name="Salamov A."/>
            <person name="Andreopoulos B."/>
            <person name="Baker S."/>
            <person name="Barry K."/>
            <person name="Bills G."/>
            <person name="Bluhm B."/>
            <person name="Cannon C."/>
            <person name="Castanera R."/>
            <person name="Culley D."/>
            <person name="Daum C."/>
            <person name="Ezra D."/>
            <person name="Gonzalez J."/>
            <person name="Henrissat B."/>
            <person name="Kuo A."/>
            <person name="Liang C."/>
            <person name="Lipzen A."/>
            <person name="Lutzoni F."/>
            <person name="Magnuson J."/>
            <person name="Mondo S."/>
            <person name="Nolan M."/>
            <person name="Ohm R."/>
            <person name="Pangilinan J."/>
            <person name="Park H.-J."/>
            <person name="Ramirez L."/>
            <person name="Alfaro M."/>
            <person name="Sun H."/>
            <person name="Tritt A."/>
            <person name="Yoshinaga Y."/>
            <person name="Zwiers L.-H."/>
            <person name="Turgeon B."/>
            <person name="Goodwin S."/>
            <person name="Spatafora J."/>
            <person name="Crous P."/>
            <person name="Grigoriev I."/>
        </authorList>
    </citation>
    <scope>NUCLEOTIDE SEQUENCE</scope>
    <source>
        <strain evidence="2">ATCC 36951</strain>
    </source>
</reference>
<sequence length="671" mass="75115">MEEFQQLRRDSLEHATLLWSLTETPGDSCMYRDKATTQVFRQLSIVHERQLTDAFAFIASWKDDPDEIVAVCVEEKRPIDPGIVIRIASNTGNPSAIVAKLQCVAAMMKRASHRNVSRSELQQEMLSQIIAVCIDRILSRLRSCHARRTRRTANKPRLPVQLLETLERCVACKQPGPATRNVVQHAREFEKIFHSHETSLKEQDRKRALMGLLKCASSCDIPALRQVLSFKGDIDPTLRTHLPTAISKLARYVEISHYLINAAKTTRHSLFQDVELRAVTHPGFGPSHLVGPFRPFHELSTELGWQQQRSTSGMRTSRAQFESRLSNPTATWKVHAEIQIVMFYEMEPHSVKPRIISASKLACFCCDLFIRVHGEFVVPGTHGRIYNTWVLPDLPECDFRFYGRINPVMRRFISQLKLISTQSAARHGKPRPPPAESAVMGLEPWPSRSTMRQASRSLLSTSGEEVSCGQHLLEAPASSAQSNTRLNVVPPPGHPAVAANAAVGLVASVEDEGSQSSKSSDTVMSVAAPVSCEGMMFAYPDTVPRKSPLKMLVTSDTSTWIRTDAVELFMSAEEASNEEVTHDQSSGYEAAFWMRLEDVSKSKCGEEVYKQDVMLDLDQMEEGSGYTIPVGVAPTRRRIVLCTATQRLLLSVLPETLMMPRDRQRTALRCV</sequence>
<dbReference type="InterPro" id="IPR027796">
    <property type="entry name" value="OTT_1508_deam-like"/>
</dbReference>
<evidence type="ECO:0000313" key="2">
    <source>
        <dbReference type="EMBL" id="KAF2173319.1"/>
    </source>
</evidence>
<dbReference type="RefSeq" id="XP_033674208.1">
    <property type="nucleotide sequence ID" value="XM_033811349.1"/>
</dbReference>
<proteinExistence type="predicted"/>
<evidence type="ECO:0000313" key="3">
    <source>
        <dbReference type="Proteomes" id="UP000799537"/>
    </source>
</evidence>
<dbReference type="OrthoDB" id="4851849at2759"/>
<name>A0A6A6D5B0_ZASCE</name>
<dbReference type="GeneID" id="54564621"/>
<dbReference type="Proteomes" id="UP000799537">
    <property type="component" value="Unassembled WGS sequence"/>
</dbReference>
<organism evidence="2 3">
    <name type="scientific">Zasmidium cellare ATCC 36951</name>
    <dbReference type="NCBI Taxonomy" id="1080233"/>
    <lineage>
        <taxon>Eukaryota</taxon>
        <taxon>Fungi</taxon>
        <taxon>Dikarya</taxon>
        <taxon>Ascomycota</taxon>
        <taxon>Pezizomycotina</taxon>
        <taxon>Dothideomycetes</taxon>
        <taxon>Dothideomycetidae</taxon>
        <taxon>Mycosphaerellales</taxon>
        <taxon>Mycosphaerellaceae</taxon>
        <taxon>Zasmidium</taxon>
    </lineage>
</organism>
<protein>
    <submittedName>
        <fullName evidence="2">Uncharacterized protein</fullName>
    </submittedName>
</protein>
<accession>A0A6A6D5B0</accession>
<dbReference type="Pfam" id="PF14441">
    <property type="entry name" value="OTT_1508_deam"/>
    <property type="match status" value="1"/>
</dbReference>
<feature type="region of interest" description="Disordered" evidence="1">
    <location>
        <begin position="423"/>
        <end position="442"/>
    </location>
</feature>
<evidence type="ECO:0000256" key="1">
    <source>
        <dbReference type="SAM" id="MobiDB-lite"/>
    </source>
</evidence>
<gene>
    <name evidence="2" type="ORF">M409DRAFT_49782</name>
</gene>
<keyword evidence="3" id="KW-1185">Reference proteome</keyword>